<feature type="compositionally biased region" description="Basic and acidic residues" evidence="1">
    <location>
        <begin position="30"/>
        <end position="65"/>
    </location>
</feature>
<proteinExistence type="predicted"/>
<dbReference type="AlphaFoldDB" id="A0A022Q3X8"/>
<dbReference type="EMBL" id="KI632205">
    <property type="protein sequence ID" value="EYU22344.1"/>
    <property type="molecule type" value="Genomic_DNA"/>
</dbReference>
<dbReference type="Proteomes" id="UP000030748">
    <property type="component" value="Unassembled WGS sequence"/>
</dbReference>
<evidence type="ECO:0000313" key="2">
    <source>
        <dbReference type="EMBL" id="EYU22344.1"/>
    </source>
</evidence>
<keyword evidence="3" id="KW-1185">Reference proteome</keyword>
<name>A0A022Q3X8_ERYGU</name>
<accession>A0A022Q3X8</accession>
<reference evidence="2 3" key="1">
    <citation type="journal article" date="2013" name="Proc. Natl. Acad. Sci. U.S.A.">
        <title>Fine-scale variation in meiotic recombination in Mimulus inferred from population shotgun sequencing.</title>
        <authorList>
            <person name="Hellsten U."/>
            <person name="Wright K.M."/>
            <person name="Jenkins J."/>
            <person name="Shu S."/>
            <person name="Yuan Y."/>
            <person name="Wessler S.R."/>
            <person name="Schmutz J."/>
            <person name="Willis J.H."/>
            <person name="Rokhsar D.S."/>
        </authorList>
    </citation>
    <scope>NUCLEOTIDE SEQUENCE [LARGE SCALE GENOMIC DNA]</scope>
    <source>
        <strain evidence="3">cv. DUN x IM62</strain>
    </source>
</reference>
<evidence type="ECO:0000256" key="1">
    <source>
        <dbReference type="SAM" id="MobiDB-lite"/>
    </source>
</evidence>
<sequence length="75" mass="8551">MSSKKSNSSGEAPPYNGEAHGELYSPEYALHIKTDDQDHNKNQEHNKEKEAEAKSIKERDKEINRKRSLNSPSKL</sequence>
<gene>
    <name evidence="2" type="ORF">MIMGU_mgv1a017443mg</name>
</gene>
<protein>
    <submittedName>
        <fullName evidence="2">Uncharacterized protein</fullName>
    </submittedName>
</protein>
<organism evidence="2 3">
    <name type="scientific">Erythranthe guttata</name>
    <name type="common">Yellow monkey flower</name>
    <name type="synonym">Mimulus guttatus</name>
    <dbReference type="NCBI Taxonomy" id="4155"/>
    <lineage>
        <taxon>Eukaryota</taxon>
        <taxon>Viridiplantae</taxon>
        <taxon>Streptophyta</taxon>
        <taxon>Embryophyta</taxon>
        <taxon>Tracheophyta</taxon>
        <taxon>Spermatophyta</taxon>
        <taxon>Magnoliopsida</taxon>
        <taxon>eudicotyledons</taxon>
        <taxon>Gunneridae</taxon>
        <taxon>Pentapetalae</taxon>
        <taxon>asterids</taxon>
        <taxon>lamiids</taxon>
        <taxon>Lamiales</taxon>
        <taxon>Phrymaceae</taxon>
        <taxon>Erythranthe</taxon>
    </lineage>
</organism>
<feature type="region of interest" description="Disordered" evidence="1">
    <location>
        <begin position="1"/>
        <end position="75"/>
    </location>
</feature>
<feature type="compositionally biased region" description="Polar residues" evidence="1">
    <location>
        <begin position="1"/>
        <end position="10"/>
    </location>
</feature>
<evidence type="ECO:0000313" key="3">
    <source>
        <dbReference type="Proteomes" id="UP000030748"/>
    </source>
</evidence>